<dbReference type="CDD" id="cd04301">
    <property type="entry name" value="NAT_SF"/>
    <property type="match status" value="1"/>
</dbReference>
<name>A0A7C8M3X4_9PLEO</name>
<keyword evidence="3" id="KW-1185">Reference proteome</keyword>
<dbReference type="PANTHER" id="PTHR42791">
    <property type="entry name" value="GNAT FAMILY ACETYLTRANSFERASE"/>
    <property type="match status" value="1"/>
</dbReference>
<dbReference type="Proteomes" id="UP000481861">
    <property type="component" value="Unassembled WGS sequence"/>
</dbReference>
<keyword evidence="2" id="KW-0808">Transferase</keyword>
<sequence>MSPRYLLAKAEPADSEAIASLFAISWASPFTRLQFGNVDPPMLAAAMAPRIAQQMSKPNVQFIVARKWQTREVVAVAQWRLPLESGNTQVDETAAEQEERQRFEDETYRNSLPESSNKELIMHFTIGLRKLREASLRGHTNYLLENIATHPEHRGQGLASQLIEWVIPQANHQNALVYLDTASDNTAMRLYKKLGFQEKGRNTIEDLSKYGGEGSETHVALIRYPDHGT</sequence>
<protein>
    <submittedName>
        <fullName evidence="2">Acyl-CoA N-acyltransferase</fullName>
    </submittedName>
</protein>
<dbReference type="InterPro" id="IPR016181">
    <property type="entry name" value="Acyl_CoA_acyltransferase"/>
</dbReference>
<dbReference type="Pfam" id="PF13508">
    <property type="entry name" value="Acetyltransf_7"/>
    <property type="match status" value="1"/>
</dbReference>
<comment type="caution">
    <text evidence="2">The sequence shown here is derived from an EMBL/GenBank/DDBJ whole genome shotgun (WGS) entry which is preliminary data.</text>
</comment>
<feature type="domain" description="N-acetyltransferase" evidence="1">
    <location>
        <begin position="81"/>
        <end position="226"/>
    </location>
</feature>
<dbReference type="AlphaFoldDB" id="A0A7C8M3X4"/>
<gene>
    <name evidence="2" type="ORF">BDV95DRAFT_503847</name>
</gene>
<dbReference type="PROSITE" id="PS51186">
    <property type="entry name" value="GNAT"/>
    <property type="match status" value="1"/>
</dbReference>
<accession>A0A7C8M3X4</accession>
<evidence type="ECO:0000259" key="1">
    <source>
        <dbReference type="PROSITE" id="PS51186"/>
    </source>
</evidence>
<dbReference type="Gene3D" id="3.40.630.30">
    <property type="match status" value="1"/>
</dbReference>
<organism evidence="2 3">
    <name type="scientific">Massariosphaeria phaeospora</name>
    <dbReference type="NCBI Taxonomy" id="100035"/>
    <lineage>
        <taxon>Eukaryota</taxon>
        <taxon>Fungi</taxon>
        <taxon>Dikarya</taxon>
        <taxon>Ascomycota</taxon>
        <taxon>Pezizomycotina</taxon>
        <taxon>Dothideomycetes</taxon>
        <taxon>Pleosporomycetidae</taxon>
        <taxon>Pleosporales</taxon>
        <taxon>Pleosporales incertae sedis</taxon>
        <taxon>Massariosphaeria</taxon>
    </lineage>
</organism>
<keyword evidence="2" id="KW-0012">Acyltransferase</keyword>
<dbReference type="PANTHER" id="PTHR42791:SF1">
    <property type="entry name" value="N-ACETYLTRANSFERASE DOMAIN-CONTAINING PROTEIN"/>
    <property type="match status" value="1"/>
</dbReference>
<evidence type="ECO:0000313" key="3">
    <source>
        <dbReference type="Proteomes" id="UP000481861"/>
    </source>
</evidence>
<dbReference type="OrthoDB" id="410198at2759"/>
<proteinExistence type="predicted"/>
<dbReference type="InterPro" id="IPR052523">
    <property type="entry name" value="Trichothecene_AcTrans"/>
</dbReference>
<reference evidence="2 3" key="1">
    <citation type="submission" date="2020-01" db="EMBL/GenBank/DDBJ databases">
        <authorList>
            <consortium name="DOE Joint Genome Institute"/>
            <person name="Haridas S."/>
            <person name="Albert R."/>
            <person name="Binder M."/>
            <person name="Bloem J."/>
            <person name="Labutti K."/>
            <person name="Salamov A."/>
            <person name="Andreopoulos B."/>
            <person name="Baker S.E."/>
            <person name="Barry K."/>
            <person name="Bills G."/>
            <person name="Bluhm B.H."/>
            <person name="Cannon C."/>
            <person name="Castanera R."/>
            <person name="Culley D.E."/>
            <person name="Daum C."/>
            <person name="Ezra D."/>
            <person name="Gonzalez J.B."/>
            <person name="Henrissat B."/>
            <person name="Kuo A."/>
            <person name="Liang C."/>
            <person name="Lipzen A."/>
            <person name="Lutzoni F."/>
            <person name="Magnuson J."/>
            <person name="Mondo S."/>
            <person name="Nolan M."/>
            <person name="Ohm R."/>
            <person name="Pangilinan J."/>
            <person name="Park H.-J.H."/>
            <person name="Ramirez L."/>
            <person name="Alfaro M."/>
            <person name="Sun H."/>
            <person name="Tritt A."/>
            <person name="Yoshinaga Y."/>
            <person name="Zwiers L.-H.L."/>
            <person name="Turgeon B.G."/>
            <person name="Goodwin S.B."/>
            <person name="Spatafora J.W."/>
            <person name="Crous P.W."/>
            <person name="Grigoriev I.V."/>
        </authorList>
    </citation>
    <scope>NUCLEOTIDE SEQUENCE [LARGE SCALE GENOMIC DNA]</scope>
    <source>
        <strain evidence="2 3">CBS 611.86</strain>
    </source>
</reference>
<dbReference type="EMBL" id="JAADJZ010000025">
    <property type="protein sequence ID" value="KAF2866901.1"/>
    <property type="molecule type" value="Genomic_DNA"/>
</dbReference>
<dbReference type="InterPro" id="IPR000182">
    <property type="entry name" value="GNAT_dom"/>
</dbReference>
<dbReference type="GO" id="GO:0016747">
    <property type="term" value="F:acyltransferase activity, transferring groups other than amino-acyl groups"/>
    <property type="evidence" value="ECO:0007669"/>
    <property type="project" value="InterPro"/>
</dbReference>
<evidence type="ECO:0000313" key="2">
    <source>
        <dbReference type="EMBL" id="KAF2866901.1"/>
    </source>
</evidence>
<dbReference type="SUPFAM" id="SSF55729">
    <property type="entry name" value="Acyl-CoA N-acyltransferases (Nat)"/>
    <property type="match status" value="1"/>
</dbReference>